<dbReference type="InterPro" id="IPR015424">
    <property type="entry name" value="PyrdxlP-dep_Trfase"/>
</dbReference>
<evidence type="ECO:0000256" key="1">
    <source>
        <dbReference type="ARBA" id="ARBA00001933"/>
    </source>
</evidence>
<organism evidence="6 7">
    <name type="scientific">Duganella sacchari</name>
    <dbReference type="NCBI Taxonomy" id="551987"/>
    <lineage>
        <taxon>Bacteria</taxon>
        <taxon>Pseudomonadati</taxon>
        <taxon>Pseudomonadota</taxon>
        <taxon>Betaproteobacteria</taxon>
        <taxon>Burkholderiales</taxon>
        <taxon>Oxalobacteraceae</taxon>
        <taxon>Telluria group</taxon>
        <taxon>Duganella</taxon>
    </lineage>
</organism>
<comment type="subunit">
    <text evidence="3">Homotetramer.</text>
</comment>
<dbReference type="Proteomes" id="UP000184339">
    <property type="component" value="Unassembled WGS sequence"/>
</dbReference>
<protein>
    <submittedName>
        <fullName evidence="6">Threonine aldolase</fullName>
    </submittedName>
</protein>
<dbReference type="RefSeq" id="WP_072790111.1">
    <property type="nucleotide sequence ID" value="NZ_FRCX01000019.1"/>
</dbReference>
<dbReference type="GO" id="GO:0008732">
    <property type="term" value="F:L-allo-threonine aldolase activity"/>
    <property type="evidence" value="ECO:0007669"/>
    <property type="project" value="TreeGrafter"/>
</dbReference>
<evidence type="ECO:0000256" key="2">
    <source>
        <dbReference type="ARBA" id="ARBA00006966"/>
    </source>
</evidence>
<evidence type="ECO:0000256" key="4">
    <source>
        <dbReference type="ARBA" id="ARBA00022898"/>
    </source>
</evidence>
<sequence>MTDAELKQSCRNHLPGHRQPLPAELFAAMGDWCQARDVTHDVYGSGALIQDFEQKVARLLGFDAAVFCITGTMTQATALRIACMERGSKLVALHPTSHILKHERGNHQLFDHFHALQIGDPHRPWTLGELQGIPDKLGAVSLELPAREIGGQCPDWDELSAIKDYCREQGVHLHMDGARLWETAAAYARPVNEIAAGFDSVYVSLYKGIGGMAGAMLAGSADFVAKAQEWFRRQGGNVYQRTPYVVAAAMQFDARLAAMPDYFKRTQWLYDVLRDYPLLAPNPARPHANMLHIHLPVSRERALEVRNRIAGQHSVWLFNGASHAPLPQRCAVELYIGDNLLNLPDQRVREILTLWSDALAN</sequence>
<proteinExistence type="inferred from homology"/>
<dbReference type="SUPFAM" id="SSF53383">
    <property type="entry name" value="PLP-dependent transferases"/>
    <property type="match status" value="1"/>
</dbReference>
<dbReference type="AlphaFoldDB" id="A0A1M7RCC1"/>
<accession>A0A1M7RCC1</accession>
<feature type="domain" description="Aromatic amino acid beta-eliminating lyase/threonine aldolase" evidence="5">
    <location>
        <begin position="28"/>
        <end position="294"/>
    </location>
</feature>
<evidence type="ECO:0000313" key="6">
    <source>
        <dbReference type="EMBL" id="SHN43923.1"/>
    </source>
</evidence>
<gene>
    <name evidence="6" type="ORF">SAMN05192549_11944</name>
</gene>
<dbReference type="InterPro" id="IPR015421">
    <property type="entry name" value="PyrdxlP-dep_Trfase_major"/>
</dbReference>
<dbReference type="PANTHER" id="PTHR48097">
    <property type="entry name" value="L-THREONINE ALDOLASE-RELATED"/>
    <property type="match status" value="1"/>
</dbReference>
<dbReference type="Gene3D" id="3.40.640.10">
    <property type="entry name" value="Type I PLP-dependent aspartate aminotransferase-like (Major domain)"/>
    <property type="match status" value="1"/>
</dbReference>
<dbReference type="Gene3D" id="3.90.1150.10">
    <property type="entry name" value="Aspartate Aminotransferase, domain 1"/>
    <property type="match status" value="1"/>
</dbReference>
<evidence type="ECO:0000313" key="7">
    <source>
        <dbReference type="Proteomes" id="UP000184339"/>
    </source>
</evidence>
<dbReference type="OrthoDB" id="9774495at2"/>
<keyword evidence="7" id="KW-1185">Reference proteome</keyword>
<dbReference type="STRING" id="551987.SAMN05192549_11944"/>
<dbReference type="PANTHER" id="PTHR48097:SF9">
    <property type="entry name" value="L-THREONINE ALDOLASE"/>
    <property type="match status" value="1"/>
</dbReference>
<reference evidence="7" key="1">
    <citation type="submission" date="2016-11" db="EMBL/GenBank/DDBJ databases">
        <authorList>
            <person name="Varghese N."/>
            <person name="Submissions S."/>
        </authorList>
    </citation>
    <scope>NUCLEOTIDE SEQUENCE [LARGE SCALE GENOMIC DNA]</scope>
    <source>
        <strain evidence="7">Sac-22</strain>
    </source>
</reference>
<dbReference type="GO" id="GO:0005829">
    <property type="term" value="C:cytosol"/>
    <property type="evidence" value="ECO:0007669"/>
    <property type="project" value="TreeGrafter"/>
</dbReference>
<dbReference type="GO" id="GO:0006567">
    <property type="term" value="P:L-threonine catabolic process"/>
    <property type="evidence" value="ECO:0007669"/>
    <property type="project" value="TreeGrafter"/>
</dbReference>
<name>A0A1M7RCC1_9BURK</name>
<comment type="similarity">
    <text evidence="2">Belongs to the threonine aldolase family.</text>
</comment>
<dbReference type="InterPro" id="IPR001597">
    <property type="entry name" value="ArAA_b-elim_lyase/Thr_aldolase"/>
</dbReference>
<keyword evidence="4" id="KW-0663">Pyridoxal phosphate</keyword>
<dbReference type="EMBL" id="FRCX01000019">
    <property type="protein sequence ID" value="SHN43923.1"/>
    <property type="molecule type" value="Genomic_DNA"/>
</dbReference>
<dbReference type="InterPro" id="IPR015422">
    <property type="entry name" value="PyrdxlP-dep_Trfase_small"/>
</dbReference>
<evidence type="ECO:0000256" key="3">
    <source>
        <dbReference type="ARBA" id="ARBA00011881"/>
    </source>
</evidence>
<evidence type="ECO:0000259" key="5">
    <source>
        <dbReference type="Pfam" id="PF01212"/>
    </source>
</evidence>
<comment type="cofactor">
    <cofactor evidence="1">
        <name>pyridoxal 5'-phosphate</name>
        <dbReference type="ChEBI" id="CHEBI:597326"/>
    </cofactor>
</comment>
<dbReference type="Pfam" id="PF01212">
    <property type="entry name" value="Beta_elim_lyase"/>
    <property type="match status" value="1"/>
</dbReference>
<dbReference type="GO" id="GO:0006545">
    <property type="term" value="P:glycine biosynthetic process"/>
    <property type="evidence" value="ECO:0007669"/>
    <property type="project" value="TreeGrafter"/>
</dbReference>